<feature type="compositionally biased region" description="Pro residues" evidence="1">
    <location>
        <begin position="1"/>
        <end position="11"/>
    </location>
</feature>
<feature type="compositionally biased region" description="Polar residues" evidence="1">
    <location>
        <begin position="793"/>
        <end position="802"/>
    </location>
</feature>
<reference evidence="2 3" key="2">
    <citation type="journal article" date="2017" name="Front. Plant Sci.">
        <title>Gene Classification and Mining of Molecular Markers Useful in Red Clover (Trifolium pratense) Breeding.</title>
        <authorList>
            <person name="Istvanek J."/>
            <person name="Dluhosova J."/>
            <person name="Dluhos P."/>
            <person name="Patkova L."/>
            <person name="Nedelnik J."/>
            <person name="Repkova J."/>
        </authorList>
    </citation>
    <scope>NUCLEOTIDE SEQUENCE [LARGE SCALE GENOMIC DNA]</scope>
    <source>
        <strain evidence="3">cv. Tatra</strain>
        <tissue evidence="2">Young leaves</tissue>
    </source>
</reference>
<dbReference type="Pfam" id="PF01803">
    <property type="entry name" value="LIM_bind"/>
    <property type="match status" value="1"/>
</dbReference>
<feature type="compositionally biased region" description="Pro residues" evidence="1">
    <location>
        <begin position="756"/>
        <end position="771"/>
    </location>
</feature>
<feature type="region of interest" description="Disordered" evidence="1">
    <location>
        <begin position="648"/>
        <end position="670"/>
    </location>
</feature>
<dbReference type="Proteomes" id="UP000236291">
    <property type="component" value="Unassembled WGS sequence"/>
</dbReference>
<proteinExistence type="predicted"/>
<feature type="compositionally biased region" description="Polar residues" evidence="1">
    <location>
        <begin position="18"/>
        <end position="27"/>
    </location>
</feature>
<feature type="compositionally biased region" description="Polar residues" evidence="1">
    <location>
        <begin position="717"/>
        <end position="729"/>
    </location>
</feature>
<feature type="compositionally biased region" description="Polar residues" evidence="1">
    <location>
        <begin position="97"/>
        <end position="144"/>
    </location>
</feature>
<dbReference type="PANTHER" id="PTHR10378">
    <property type="entry name" value="LIM DOMAIN-BINDING PROTEIN"/>
    <property type="match status" value="1"/>
</dbReference>
<feature type="region of interest" description="Disordered" evidence="1">
    <location>
        <begin position="793"/>
        <end position="812"/>
    </location>
</feature>
<protein>
    <submittedName>
        <fullName evidence="2">Transcriptional corepressor SEUSS-like protein</fullName>
    </submittedName>
</protein>
<dbReference type="AlphaFoldDB" id="A0A2K3P1Q8"/>
<feature type="compositionally biased region" description="Low complexity" evidence="1">
    <location>
        <begin position="157"/>
        <end position="170"/>
    </location>
</feature>
<feature type="region of interest" description="Disordered" evidence="1">
    <location>
        <begin position="1"/>
        <end position="27"/>
    </location>
</feature>
<feature type="compositionally biased region" description="Polar residues" evidence="1">
    <location>
        <begin position="76"/>
        <end position="89"/>
    </location>
</feature>
<dbReference type="InterPro" id="IPR029005">
    <property type="entry name" value="LIM-bd/SEUSS"/>
</dbReference>
<feature type="compositionally biased region" description="Polar residues" evidence="1">
    <location>
        <begin position="171"/>
        <end position="181"/>
    </location>
</feature>
<evidence type="ECO:0000313" key="3">
    <source>
        <dbReference type="Proteomes" id="UP000236291"/>
    </source>
</evidence>
<dbReference type="EMBL" id="ASHM01003011">
    <property type="protein sequence ID" value="PNY09230.1"/>
    <property type="molecule type" value="Genomic_DNA"/>
</dbReference>
<dbReference type="STRING" id="57577.A0A2K3P1Q8"/>
<feature type="compositionally biased region" description="Low complexity" evidence="1">
    <location>
        <begin position="730"/>
        <end position="755"/>
    </location>
</feature>
<organism evidence="2 3">
    <name type="scientific">Trifolium pratense</name>
    <name type="common">Red clover</name>
    <dbReference type="NCBI Taxonomy" id="57577"/>
    <lineage>
        <taxon>Eukaryota</taxon>
        <taxon>Viridiplantae</taxon>
        <taxon>Streptophyta</taxon>
        <taxon>Embryophyta</taxon>
        <taxon>Tracheophyta</taxon>
        <taxon>Spermatophyta</taxon>
        <taxon>Magnoliopsida</taxon>
        <taxon>eudicotyledons</taxon>
        <taxon>Gunneridae</taxon>
        <taxon>Pentapetalae</taxon>
        <taxon>rosids</taxon>
        <taxon>fabids</taxon>
        <taxon>Fabales</taxon>
        <taxon>Fabaceae</taxon>
        <taxon>Papilionoideae</taxon>
        <taxon>50 kb inversion clade</taxon>
        <taxon>NPAAA clade</taxon>
        <taxon>Hologalegina</taxon>
        <taxon>IRL clade</taxon>
        <taxon>Trifolieae</taxon>
        <taxon>Trifolium</taxon>
    </lineage>
</organism>
<name>A0A2K3P1Q8_TRIPR</name>
<gene>
    <name evidence="2" type="ORF">L195_g005776</name>
</gene>
<comment type="caution">
    <text evidence="2">The sequence shown here is derived from an EMBL/GenBank/DDBJ whole genome shotgun (WGS) entry which is preliminary data.</text>
</comment>
<sequence>MVPPGPGPPTPIGGAHSLSPSLMRTNSGMLGAQGALMSSQTSYPSLMSPRTQFNNMNILGNMSNITSMLNQSFSNGVPSHLTGQGSSQRGGIETGAETGQLSSAGNGTSFNNSPSSFMQSNMANVGYSGQIQGQQFSNPSSNQLLPDHQHSQQLDPQNFQHSQQSMQQFSPLNTQQQQHFQSMRGGIGGMGPVKLEPQANNDQHGQHQLQSMRNLPPVKLDQQQIQTMRTLAPVKMEPQHCDQPLFLQQQQQQQQQFLHMSRQSSQAAAAQINLLNHHRLLQLQQHQQQQLLKAMPQQRSQLPQQFQQQNMPTRSPVKPTYEPGMCARRLTYYMYQQQHRPEDNNIEFWRKFVAEYFAPNAKKKWCVSMYGSSRQTTGVFPQDVWHCEICNRKPGRGFEATVEVLPRLYKIKYESGTLEELLYVDMPREYHNSSGQIVLDYAKAIQESVFEQLRVVRDGQLRIVFSPDLKICSWEFCARRHEELIPRRLLIPQVSQIGTVAQKYQSLTQNTTPNISAPELQNNCNMFVTSARQLAKTLEVPLVNDLGYTKRYVRCLQISEVVNSMKDLIDHSRETGTGPMVISLDLITVIAVKMSSNSSHDSSVTLYHLFDCADSDGGFCFISYLLSESLAKFPRRTVNSCGVRNQTQQHEDQLKQQQQQQMVVHNSNGDQNPVQAAAVQIGSGNGMVSVNSSVNSGSASTTTSTIVGLLHQNSVNSRQNSMNNANSPYGGSSVQIPSPGSSSTVPQVQPSSSPFQSPPTPSSSNNPPPTPHSTLTPPNQINTTNSTANISLQQQHQYQPSLSGDADPSDAQNSVKKIIHEMMMASQMNGTGGMTGVGSLGNDLKNVNGILPMSANTGLNNSNGTLHNNTGVGSYGTMGFGQSTMPNGIRASMVNHSIMNGRGGMSSIARDQAMNHQSDLSNQLLSDGMHVVVLDSCLCCMMSNGRIAFDGRTQLGSDRV</sequence>
<feature type="region of interest" description="Disordered" evidence="1">
    <location>
        <begin position="76"/>
        <end position="204"/>
    </location>
</feature>
<feature type="region of interest" description="Disordered" evidence="1">
    <location>
        <begin position="717"/>
        <end position="785"/>
    </location>
</feature>
<evidence type="ECO:0000256" key="1">
    <source>
        <dbReference type="SAM" id="MobiDB-lite"/>
    </source>
</evidence>
<evidence type="ECO:0000313" key="2">
    <source>
        <dbReference type="EMBL" id="PNY09230.1"/>
    </source>
</evidence>
<accession>A0A2K3P1Q8</accession>
<reference evidence="2 3" key="1">
    <citation type="journal article" date="2014" name="Am. J. Bot.">
        <title>Genome assembly and annotation for red clover (Trifolium pratense; Fabaceae).</title>
        <authorList>
            <person name="Istvanek J."/>
            <person name="Jaros M."/>
            <person name="Krenek A."/>
            <person name="Repkova J."/>
        </authorList>
    </citation>
    <scope>NUCLEOTIDE SEQUENCE [LARGE SCALE GENOMIC DNA]</scope>
    <source>
        <strain evidence="3">cv. Tatra</strain>
        <tissue evidence="2">Young leaves</tissue>
    </source>
</reference>